<comment type="caution">
    <text evidence="1">The sequence shown here is derived from an EMBL/GenBank/DDBJ whole genome shotgun (WGS) entry which is preliminary data.</text>
</comment>
<evidence type="ECO:0000313" key="2">
    <source>
        <dbReference type="Proteomes" id="UP001057402"/>
    </source>
</evidence>
<evidence type="ECO:0000313" key="1">
    <source>
        <dbReference type="EMBL" id="KAI4340036.1"/>
    </source>
</evidence>
<reference evidence="2" key="1">
    <citation type="journal article" date="2023" name="Front. Plant Sci.">
        <title>Chromosomal-level genome assembly of Melastoma candidum provides insights into trichome evolution.</title>
        <authorList>
            <person name="Zhong Y."/>
            <person name="Wu W."/>
            <person name="Sun C."/>
            <person name="Zou P."/>
            <person name="Liu Y."/>
            <person name="Dai S."/>
            <person name="Zhou R."/>
        </authorList>
    </citation>
    <scope>NUCLEOTIDE SEQUENCE [LARGE SCALE GENOMIC DNA]</scope>
</reference>
<proteinExistence type="predicted"/>
<accession>A0ACB9NYV9</accession>
<keyword evidence="2" id="KW-1185">Reference proteome</keyword>
<protein>
    <submittedName>
        <fullName evidence="1">Uncharacterized protein</fullName>
    </submittedName>
</protein>
<organism evidence="1 2">
    <name type="scientific">Melastoma candidum</name>
    <dbReference type="NCBI Taxonomy" id="119954"/>
    <lineage>
        <taxon>Eukaryota</taxon>
        <taxon>Viridiplantae</taxon>
        <taxon>Streptophyta</taxon>
        <taxon>Embryophyta</taxon>
        <taxon>Tracheophyta</taxon>
        <taxon>Spermatophyta</taxon>
        <taxon>Magnoliopsida</taxon>
        <taxon>eudicotyledons</taxon>
        <taxon>Gunneridae</taxon>
        <taxon>Pentapetalae</taxon>
        <taxon>rosids</taxon>
        <taxon>malvids</taxon>
        <taxon>Myrtales</taxon>
        <taxon>Melastomataceae</taxon>
        <taxon>Melastomatoideae</taxon>
        <taxon>Melastomateae</taxon>
        <taxon>Melastoma</taxon>
    </lineage>
</organism>
<dbReference type="Proteomes" id="UP001057402">
    <property type="component" value="Chromosome 7"/>
</dbReference>
<sequence length="94" mass="10364">MASPPTFSTAGGQLLPKVALVAKRVGTGTTRQGRGLVCRAVEVVDFILPFVQGNRFQLDDVIEAQQFDRDILNAIFEVARNMEKIEKNSPEAKF</sequence>
<dbReference type="EMBL" id="CM042886">
    <property type="protein sequence ID" value="KAI4340036.1"/>
    <property type="molecule type" value="Genomic_DNA"/>
</dbReference>
<gene>
    <name evidence="1" type="ORF">MLD38_024912</name>
</gene>
<name>A0ACB9NYV9_9MYRT</name>